<dbReference type="Pfam" id="PF03929">
    <property type="entry name" value="PepSY_TM"/>
    <property type="match status" value="1"/>
</dbReference>
<keyword evidence="1" id="KW-1133">Transmembrane helix</keyword>
<gene>
    <name evidence="2" type="ORF">ACIKP9_11075</name>
</gene>
<reference evidence="2 3" key="1">
    <citation type="submission" date="2024-11" db="EMBL/GenBank/DDBJ databases">
        <authorList>
            <person name="Kaparullina E.N."/>
            <person name="Delegan Y.A."/>
            <person name="Doronina N.V."/>
        </authorList>
    </citation>
    <scope>NUCLEOTIDE SEQUENCE [LARGE SCALE GENOMIC DNA]</scope>
    <source>
        <strain evidence="2 3">7sh_L</strain>
    </source>
</reference>
<dbReference type="InterPro" id="IPR005625">
    <property type="entry name" value="PepSY-ass_TM"/>
</dbReference>
<evidence type="ECO:0000256" key="1">
    <source>
        <dbReference type="SAM" id="Phobius"/>
    </source>
</evidence>
<evidence type="ECO:0000313" key="3">
    <source>
        <dbReference type="Proteomes" id="UP001617669"/>
    </source>
</evidence>
<feature type="transmembrane region" description="Helical" evidence="1">
    <location>
        <begin position="12"/>
        <end position="32"/>
    </location>
</feature>
<feature type="transmembrane region" description="Helical" evidence="1">
    <location>
        <begin position="154"/>
        <end position="178"/>
    </location>
</feature>
<feature type="transmembrane region" description="Helical" evidence="1">
    <location>
        <begin position="209"/>
        <end position="229"/>
    </location>
</feature>
<keyword evidence="3" id="KW-1185">Reference proteome</keyword>
<evidence type="ECO:0000313" key="2">
    <source>
        <dbReference type="EMBL" id="MFJ5446771.1"/>
    </source>
</evidence>
<dbReference type="PANTHER" id="PTHR34219">
    <property type="entry name" value="IRON-REGULATED INNER MEMBRANE PROTEIN-RELATED"/>
    <property type="match status" value="1"/>
</dbReference>
<keyword evidence="1" id="KW-0472">Membrane</keyword>
<proteinExistence type="predicted"/>
<keyword evidence="1" id="KW-0812">Transmembrane</keyword>
<dbReference type="Proteomes" id="UP001617669">
    <property type="component" value="Unassembled WGS sequence"/>
</dbReference>
<dbReference type="RefSeq" id="WP_400882701.1">
    <property type="nucleotide sequence ID" value="NZ_JBIWXY010000002.1"/>
</dbReference>
<dbReference type="PANTHER" id="PTHR34219:SF5">
    <property type="entry name" value="BLR4505 PROTEIN"/>
    <property type="match status" value="1"/>
</dbReference>
<accession>A0ABW8GN00</accession>
<sequence length="408" mass="45270">MRKYLVTLHRWFGLTMAVFLFIAGLTGAVISWDHELDEWLNPALFHANNKGIAQAPLTLANKLEQEQPGWMVNYVPLTIEPGHTLGMSVSARPDPATGKASKLDFNQIALNPVTGEIQGQREWGAVSLSRENLLPFLYKLHYSMHIPDAWGLELGILFMGIIAIIWVFDNLIALWISFPNYKSWRKSFAFRWQQGGYKLNFDLHRSGGVWVWLLLLMLAITSVSMNLNFQVMRPVVEVFSTLSPSPFASRAPQPEDTPLAPGITREKILDIARAEAQRRGWNAPAGAVFYSPEFGLYGVGFFEAGNDHGDGGLGNPWLYFDGKDGSPAGENIPGTGSAGDIFMQAQFPLHSGRIIGLPGRILVSLMGAVVAMLSITGIVIWLRKRQSRRVDQKVRNSSRVNPLQTNAS</sequence>
<organism evidence="2 3">
    <name type="scientific">Methylobacillus methanolivorans</name>
    <dbReference type="NCBI Taxonomy" id="1848927"/>
    <lineage>
        <taxon>Bacteria</taxon>
        <taxon>Pseudomonadati</taxon>
        <taxon>Pseudomonadota</taxon>
        <taxon>Betaproteobacteria</taxon>
        <taxon>Nitrosomonadales</taxon>
        <taxon>Methylophilaceae</taxon>
        <taxon>Methylobacillus</taxon>
    </lineage>
</organism>
<name>A0ABW8GN00_9PROT</name>
<comment type="caution">
    <text evidence="2">The sequence shown here is derived from an EMBL/GenBank/DDBJ whole genome shotgun (WGS) entry which is preliminary data.</text>
</comment>
<feature type="transmembrane region" description="Helical" evidence="1">
    <location>
        <begin position="361"/>
        <end position="382"/>
    </location>
</feature>
<dbReference type="EMBL" id="JBIWXY010000002">
    <property type="protein sequence ID" value="MFJ5446771.1"/>
    <property type="molecule type" value="Genomic_DNA"/>
</dbReference>
<protein>
    <submittedName>
        <fullName evidence="2">PepSY-associated TM helix domain-containing protein</fullName>
    </submittedName>
</protein>